<sequence>MTKPRIYITRKIPAELVEPYANQFDIRMWEKTDEPVPRDILLQESKQADGLLCMLSERIDKDFLMENSHLKIVANMAVGYDNIDVDEAKQQGITITNTPDVLTETTADLTFALLMATARRIVEASNYIEKDLWRNWAPYLFAGSDIHHKTIGIVGMGRIGEAVAKRAKGFGMSIMYHNRSRKYKVEKTLQATYMDFNELLAKSDFIVSLVPSTTETNELFNHDAFQKMKPTSIFLNVSRGAVVDEDALYEALQTKQIKAAGLDVFKEEPIRANHPLVKLENVVTLPHIGSATTETRTDMVNVCFENISAVCNGLDPKTPV</sequence>
<accession>A0ABS4IF12</accession>
<dbReference type="InterPro" id="IPR050223">
    <property type="entry name" value="D-isomer_2-hydroxyacid_DH"/>
</dbReference>
<evidence type="ECO:0000259" key="5">
    <source>
        <dbReference type="Pfam" id="PF02826"/>
    </source>
</evidence>
<evidence type="ECO:0000256" key="1">
    <source>
        <dbReference type="ARBA" id="ARBA00005854"/>
    </source>
</evidence>
<dbReference type="InterPro" id="IPR029752">
    <property type="entry name" value="D-isomer_DH_CS1"/>
</dbReference>
<comment type="caution">
    <text evidence="6">The sequence shown here is derived from an EMBL/GenBank/DDBJ whole genome shotgun (WGS) entry which is preliminary data.</text>
</comment>
<feature type="domain" description="D-isomer specific 2-hydroxyacid dehydrogenase catalytic" evidence="4">
    <location>
        <begin position="7"/>
        <end position="320"/>
    </location>
</feature>
<dbReference type="Proteomes" id="UP001519345">
    <property type="component" value="Unassembled WGS sequence"/>
</dbReference>
<dbReference type="RefSeq" id="WP_209462708.1">
    <property type="nucleotide sequence ID" value="NZ_CP110224.1"/>
</dbReference>
<dbReference type="InterPro" id="IPR006139">
    <property type="entry name" value="D-isomer_2_OHA_DH_cat_dom"/>
</dbReference>
<dbReference type="PROSITE" id="PS00065">
    <property type="entry name" value="D_2_HYDROXYACID_DH_1"/>
    <property type="match status" value="1"/>
</dbReference>
<dbReference type="InterPro" id="IPR006140">
    <property type="entry name" value="D-isomer_DH_NAD-bd"/>
</dbReference>
<reference evidence="6 7" key="1">
    <citation type="submission" date="2021-03" db="EMBL/GenBank/DDBJ databases">
        <title>Genomic Encyclopedia of Type Strains, Phase IV (KMG-IV): sequencing the most valuable type-strain genomes for metagenomic binning, comparative biology and taxonomic classification.</title>
        <authorList>
            <person name="Goeker M."/>
        </authorList>
    </citation>
    <scope>NUCLEOTIDE SEQUENCE [LARGE SCALE GENOMIC DNA]</scope>
    <source>
        <strain evidence="6 7">DSM 25609</strain>
    </source>
</reference>
<evidence type="ECO:0000313" key="7">
    <source>
        <dbReference type="Proteomes" id="UP001519345"/>
    </source>
</evidence>
<gene>
    <name evidence="6" type="ORF">J2Z83_001631</name>
</gene>
<dbReference type="PROSITE" id="PS00671">
    <property type="entry name" value="D_2_HYDROXYACID_DH_3"/>
    <property type="match status" value="1"/>
</dbReference>
<name>A0ABS4IF12_9BACI</name>
<comment type="similarity">
    <text evidence="1 3">Belongs to the D-isomer specific 2-hydroxyacid dehydrogenase family.</text>
</comment>
<dbReference type="InterPro" id="IPR029753">
    <property type="entry name" value="D-isomer_DH_CS"/>
</dbReference>
<protein>
    <submittedName>
        <fullName evidence="6">Glyoxylate reductase</fullName>
        <ecNumber evidence="6">1.1.1.26</ecNumber>
    </submittedName>
</protein>
<dbReference type="PANTHER" id="PTHR10996:SF283">
    <property type="entry name" value="GLYOXYLATE_HYDROXYPYRUVATE REDUCTASE B"/>
    <property type="match status" value="1"/>
</dbReference>
<dbReference type="Pfam" id="PF00389">
    <property type="entry name" value="2-Hacid_dh"/>
    <property type="match status" value="1"/>
</dbReference>
<evidence type="ECO:0000259" key="4">
    <source>
        <dbReference type="Pfam" id="PF00389"/>
    </source>
</evidence>
<dbReference type="InterPro" id="IPR036291">
    <property type="entry name" value="NAD(P)-bd_dom_sf"/>
</dbReference>
<dbReference type="EMBL" id="JAGGKX010000006">
    <property type="protein sequence ID" value="MBP1969527.1"/>
    <property type="molecule type" value="Genomic_DNA"/>
</dbReference>
<feature type="domain" description="D-isomer specific 2-hydroxyacid dehydrogenase NAD-binding" evidence="5">
    <location>
        <begin position="111"/>
        <end position="289"/>
    </location>
</feature>
<dbReference type="SUPFAM" id="SSF51735">
    <property type="entry name" value="NAD(P)-binding Rossmann-fold domains"/>
    <property type="match status" value="1"/>
</dbReference>
<keyword evidence="7" id="KW-1185">Reference proteome</keyword>
<dbReference type="GO" id="GO:0047964">
    <property type="term" value="F:glyoxylate reductase (NADH) activity"/>
    <property type="evidence" value="ECO:0007669"/>
    <property type="project" value="UniProtKB-EC"/>
</dbReference>
<proteinExistence type="inferred from homology"/>
<dbReference type="CDD" id="cd05301">
    <property type="entry name" value="GDH"/>
    <property type="match status" value="1"/>
</dbReference>
<keyword evidence="2 3" id="KW-0560">Oxidoreductase</keyword>
<evidence type="ECO:0000256" key="3">
    <source>
        <dbReference type="RuleBase" id="RU003719"/>
    </source>
</evidence>
<dbReference type="Gene3D" id="3.40.50.720">
    <property type="entry name" value="NAD(P)-binding Rossmann-like Domain"/>
    <property type="match status" value="2"/>
</dbReference>
<dbReference type="Pfam" id="PF02826">
    <property type="entry name" value="2-Hacid_dh_C"/>
    <property type="match status" value="1"/>
</dbReference>
<dbReference type="PANTHER" id="PTHR10996">
    <property type="entry name" value="2-HYDROXYACID DEHYDROGENASE-RELATED"/>
    <property type="match status" value="1"/>
</dbReference>
<evidence type="ECO:0000256" key="2">
    <source>
        <dbReference type="ARBA" id="ARBA00023002"/>
    </source>
</evidence>
<organism evidence="6 7">
    <name type="scientific">Virgibacillus natechei</name>
    <dbReference type="NCBI Taxonomy" id="1216297"/>
    <lineage>
        <taxon>Bacteria</taxon>
        <taxon>Bacillati</taxon>
        <taxon>Bacillota</taxon>
        <taxon>Bacilli</taxon>
        <taxon>Bacillales</taxon>
        <taxon>Bacillaceae</taxon>
        <taxon>Virgibacillus</taxon>
    </lineage>
</organism>
<evidence type="ECO:0000313" key="6">
    <source>
        <dbReference type="EMBL" id="MBP1969527.1"/>
    </source>
</evidence>
<dbReference type="SUPFAM" id="SSF52283">
    <property type="entry name" value="Formate/glycerate dehydrogenase catalytic domain-like"/>
    <property type="match status" value="1"/>
</dbReference>
<dbReference type="EC" id="1.1.1.26" evidence="6"/>